<evidence type="ECO:0000256" key="4">
    <source>
        <dbReference type="ARBA" id="ARBA00023054"/>
    </source>
</evidence>
<dbReference type="EMBL" id="JMCC02000071">
    <property type="protein sequence ID" value="KIG14532.1"/>
    <property type="molecule type" value="Genomic_DNA"/>
</dbReference>
<evidence type="ECO:0000256" key="1">
    <source>
        <dbReference type="ARBA" id="ARBA00004370"/>
    </source>
</evidence>
<evidence type="ECO:0000256" key="6">
    <source>
        <dbReference type="ARBA" id="ARBA00023136"/>
    </source>
</evidence>
<dbReference type="Pfam" id="PF00350">
    <property type="entry name" value="Dynamin_N"/>
    <property type="match status" value="1"/>
</dbReference>
<dbReference type="PROSITE" id="PS51718">
    <property type="entry name" value="G_DYNAMIN_2"/>
    <property type="match status" value="1"/>
</dbReference>
<keyword evidence="4 7" id="KW-0175">Coiled coil</keyword>
<protein>
    <submittedName>
        <fullName evidence="10">ISONIAZID inducible protein INIA</fullName>
    </submittedName>
</protein>
<dbReference type="InterPro" id="IPR027094">
    <property type="entry name" value="Mitofusin_fam"/>
</dbReference>
<evidence type="ECO:0000313" key="11">
    <source>
        <dbReference type="Proteomes" id="UP000031599"/>
    </source>
</evidence>
<dbReference type="RefSeq" id="WP_052553428.1">
    <property type="nucleotide sequence ID" value="NZ_JMCC02000071.1"/>
</dbReference>
<evidence type="ECO:0000256" key="5">
    <source>
        <dbReference type="ARBA" id="ARBA00023134"/>
    </source>
</evidence>
<dbReference type="PANTHER" id="PTHR10465:SF0">
    <property type="entry name" value="SARCALUMENIN"/>
    <property type="match status" value="1"/>
</dbReference>
<evidence type="ECO:0000313" key="10">
    <source>
        <dbReference type="EMBL" id="KIG14532.1"/>
    </source>
</evidence>
<name>A0A0C2D320_9BACT</name>
<dbReference type="AlphaFoldDB" id="A0A0C2D320"/>
<organism evidence="10 11">
    <name type="scientific">Enhygromyxa salina</name>
    <dbReference type="NCBI Taxonomy" id="215803"/>
    <lineage>
        <taxon>Bacteria</taxon>
        <taxon>Pseudomonadati</taxon>
        <taxon>Myxococcota</taxon>
        <taxon>Polyangia</taxon>
        <taxon>Nannocystales</taxon>
        <taxon>Nannocystaceae</taxon>
        <taxon>Enhygromyxa</taxon>
    </lineage>
</organism>
<keyword evidence="3" id="KW-0378">Hydrolase</keyword>
<dbReference type="GO" id="GO:0003924">
    <property type="term" value="F:GTPase activity"/>
    <property type="evidence" value="ECO:0007669"/>
    <property type="project" value="InterPro"/>
</dbReference>
<sequence length="668" mass="71846">MLDHLPARPSSTSLLANAATRLAQLAGDLGHRDVAEAIRDDTKRRLDDGRVRVVVLGEIKHGKSTLINALLGDNLLPVGVIPTTGAVVAVRVDPELTRTGTFLVAANGDRSELERERFEQLARGKDHDEAGRTPELLVQPERLPGTLELIDTPGFNDIDRFRAAVSRSELPRADVLVLVLDATQVLSRSELGLIRDAIAAVGGLDGSGARCILVINRIDLVPADERDRIVEHIRAELATVIPGVLEPYLTDAKTALRDPSSTSEAAQAVTRLRGELFGLAGRGREILPARARASLLRHAKLLGYNAAIQARALRVEHDQISQDIQAVEQAMTAQAVDLATLRQTIEAAGTRIVEASEARLVSFRAELEAAARTQIHTADIHTLTQVVPGAIQDAFLQFVHHESERLRAELEQLTRDLFATCGELARRRLDEATLPLGFRGPGVYVEPPKILIEVGMVALGLVGTVIWYFGNTVTGMVMTIASPLTTLILREKTVRDAREQARAALPEALDLAIEQLRGTVGEVVLRHGQALDEHLMLADRALSEQLLEGLRGAERRLCEHEQRVAALVGNAPPQDPGHPSADASAGDEPSPTGDAKPSDAGDAKPSDASDADDKAAGELASKRLRERVAAAAQAEFGLLEQQLEGIVGELASLVLDEAPEREAAPVLH</sequence>
<dbReference type="Proteomes" id="UP000031599">
    <property type="component" value="Unassembled WGS sequence"/>
</dbReference>
<feature type="compositionally biased region" description="Basic and acidic residues" evidence="8">
    <location>
        <begin position="596"/>
        <end position="618"/>
    </location>
</feature>
<keyword evidence="2" id="KW-0547">Nucleotide-binding</keyword>
<comment type="caution">
    <text evidence="10">The sequence shown here is derived from an EMBL/GenBank/DDBJ whole genome shotgun (WGS) entry which is preliminary data.</text>
</comment>
<accession>A0A0C2D320</accession>
<proteinExistence type="predicted"/>
<evidence type="ECO:0000256" key="7">
    <source>
        <dbReference type="SAM" id="Coils"/>
    </source>
</evidence>
<comment type="subcellular location">
    <subcellularLocation>
        <location evidence="1">Membrane</location>
    </subcellularLocation>
</comment>
<gene>
    <name evidence="10" type="ORF">DB30_06680</name>
</gene>
<evidence type="ECO:0000256" key="2">
    <source>
        <dbReference type="ARBA" id="ARBA00022741"/>
    </source>
</evidence>
<feature type="domain" description="Dynamin-type G" evidence="9">
    <location>
        <begin position="47"/>
        <end position="328"/>
    </location>
</feature>
<dbReference type="GO" id="GO:0016020">
    <property type="term" value="C:membrane"/>
    <property type="evidence" value="ECO:0007669"/>
    <property type="project" value="UniProtKB-SubCell"/>
</dbReference>
<evidence type="ECO:0000256" key="3">
    <source>
        <dbReference type="ARBA" id="ARBA00022801"/>
    </source>
</evidence>
<reference evidence="10 11" key="1">
    <citation type="submission" date="2014-12" db="EMBL/GenBank/DDBJ databases">
        <title>Genome assembly of Enhygromyxa salina DSM 15201.</title>
        <authorList>
            <person name="Sharma G."/>
            <person name="Subramanian S."/>
        </authorList>
    </citation>
    <scope>NUCLEOTIDE SEQUENCE [LARGE SCALE GENOMIC DNA]</scope>
    <source>
        <strain evidence="10 11">DSM 15201</strain>
    </source>
</reference>
<keyword evidence="6" id="KW-0472">Membrane</keyword>
<dbReference type="GO" id="GO:0005525">
    <property type="term" value="F:GTP binding"/>
    <property type="evidence" value="ECO:0007669"/>
    <property type="project" value="UniProtKB-KW"/>
</dbReference>
<evidence type="ECO:0000259" key="9">
    <source>
        <dbReference type="PROSITE" id="PS51718"/>
    </source>
</evidence>
<dbReference type="GO" id="GO:0008053">
    <property type="term" value="P:mitochondrial fusion"/>
    <property type="evidence" value="ECO:0007669"/>
    <property type="project" value="TreeGrafter"/>
</dbReference>
<dbReference type="PANTHER" id="PTHR10465">
    <property type="entry name" value="TRANSMEMBRANE GTPASE FZO1"/>
    <property type="match status" value="1"/>
</dbReference>
<dbReference type="Gene3D" id="3.40.50.300">
    <property type="entry name" value="P-loop containing nucleotide triphosphate hydrolases"/>
    <property type="match status" value="1"/>
</dbReference>
<dbReference type="SUPFAM" id="SSF52540">
    <property type="entry name" value="P-loop containing nucleoside triphosphate hydrolases"/>
    <property type="match status" value="1"/>
</dbReference>
<dbReference type="InterPro" id="IPR027417">
    <property type="entry name" value="P-loop_NTPase"/>
</dbReference>
<dbReference type="InterPro" id="IPR045063">
    <property type="entry name" value="Dynamin_N"/>
</dbReference>
<keyword evidence="5" id="KW-0342">GTP-binding</keyword>
<feature type="coiled-coil region" evidence="7">
    <location>
        <begin position="310"/>
        <end position="416"/>
    </location>
</feature>
<feature type="region of interest" description="Disordered" evidence="8">
    <location>
        <begin position="569"/>
        <end position="618"/>
    </location>
</feature>
<dbReference type="CDD" id="cd09912">
    <property type="entry name" value="DLP_2"/>
    <property type="match status" value="1"/>
</dbReference>
<evidence type="ECO:0000256" key="8">
    <source>
        <dbReference type="SAM" id="MobiDB-lite"/>
    </source>
</evidence>
<dbReference type="InterPro" id="IPR030381">
    <property type="entry name" value="G_DYNAMIN_dom"/>
</dbReference>